<dbReference type="AlphaFoldDB" id="A0A933GM50"/>
<evidence type="ECO:0000256" key="2">
    <source>
        <dbReference type="PROSITE-ProRule" id="PRU00169"/>
    </source>
</evidence>
<gene>
    <name evidence="4" type="ORF">HY730_02705</name>
</gene>
<comment type="caution">
    <text evidence="4">The sequence shown here is derived from an EMBL/GenBank/DDBJ whole genome shotgun (WGS) entry which is preliminary data.</text>
</comment>
<reference evidence="4" key="1">
    <citation type="submission" date="2020-07" db="EMBL/GenBank/DDBJ databases">
        <title>Huge and variable diversity of episymbiotic CPR bacteria and DPANN archaea in groundwater ecosystems.</title>
        <authorList>
            <person name="He C.Y."/>
            <person name="Keren R."/>
            <person name="Whittaker M."/>
            <person name="Farag I.F."/>
            <person name="Doudna J."/>
            <person name="Cate J.H.D."/>
            <person name="Banfield J.F."/>
        </authorList>
    </citation>
    <scope>NUCLEOTIDE SEQUENCE</scope>
    <source>
        <strain evidence="4">NC_groundwater_1482_Ag_S-0.65um_47_24</strain>
    </source>
</reference>
<dbReference type="PANTHER" id="PTHR44591">
    <property type="entry name" value="STRESS RESPONSE REGULATOR PROTEIN 1"/>
    <property type="match status" value="1"/>
</dbReference>
<dbReference type="Pfam" id="PF00072">
    <property type="entry name" value="Response_reg"/>
    <property type="match status" value="1"/>
</dbReference>
<organism evidence="4 5">
    <name type="scientific">Tectimicrobiota bacterium</name>
    <dbReference type="NCBI Taxonomy" id="2528274"/>
    <lineage>
        <taxon>Bacteria</taxon>
        <taxon>Pseudomonadati</taxon>
        <taxon>Nitrospinota/Tectimicrobiota group</taxon>
        <taxon>Candidatus Tectimicrobiota</taxon>
    </lineage>
</organism>
<dbReference type="CDD" id="cd00156">
    <property type="entry name" value="REC"/>
    <property type="match status" value="1"/>
</dbReference>
<name>A0A933GM50_UNCTE</name>
<dbReference type="InterPro" id="IPR001789">
    <property type="entry name" value="Sig_transdc_resp-reg_receiver"/>
</dbReference>
<feature type="domain" description="Response regulatory" evidence="3">
    <location>
        <begin position="3"/>
        <end position="117"/>
    </location>
</feature>
<comment type="caution">
    <text evidence="2">Lacks conserved residue(s) required for the propagation of feature annotation.</text>
</comment>
<sequence length="124" mass="13927">MVNILISNGNKEDVRHLANLLCQEGYEIDIAEDGGELIEKLLSKDYQALILGTEIQGIGGIKAISIVKKINDKLPIITITEDDSLETERLARKEKIFYYLLKPIDESEVLEVLKSAILSQEKSR</sequence>
<protein>
    <submittedName>
        <fullName evidence="4">Response regulator</fullName>
    </submittedName>
</protein>
<dbReference type="Gene3D" id="3.40.50.2300">
    <property type="match status" value="1"/>
</dbReference>
<dbReference type="InterPro" id="IPR050595">
    <property type="entry name" value="Bact_response_regulator"/>
</dbReference>
<dbReference type="GO" id="GO:0000160">
    <property type="term" value="P:phosphorelay signal transduction system"/>
    <property type="evidence" value="ECO:0007669"/>
    <property type="project" value="InterPro"/>
</dbReference>
<keyword evidence="1" id="KW-0597">Phosphoprotein</keyword>
<dbReference type="SMART" id="SM00448">
    <property type="entry name" value="REC"/>
    <property type="match status" value="1"/>
</dbReference>
<dbReference type="Proteomes" id="UP000772181">
    <property type="component" value="Unassembled WGS sequence"/>
</dbReference>
<dbReference type="PROSITE" id="PS50110">
    <property type="entry name" value="RESPONSE_REGULATORY"/>
    <property type="match status" value="1"/>
</dbReference>
<evidence type="ECO:0000313" key="4">
    <source>
        <dbReference type="EMBL" id="MBI4595269.1"/>
    </source>
</evidence>
<dbReference type="InterPro" id="IPR011006">
    <property type="entry name" value="CheY-like_superfamily"/>
</dbReference>
<dbReference type="EMBL" id="JACQWF010000124">
    <property type="protein sequence ID" value="MBI4595269.1"/>
    <property type="molecule type" value="Genomic_DNA"/>
</dbReference>
<dbReference type="PANTHER" id="PTHR44591:SF20">
    <property type="entry name" value="PROTEIN PILH"/>
    <property type="match status" value="1"/>
</dbReference>
<evidence type="ECO:0000259" key="3">
    <source>
        <dbReference type="PROSITE" id="PS50110"/>
    </source>
</evidence>
<accession>A0A933GM50</accession>
<proteinExistence type="predicted"/>
<evidence type="ECO:0000313" key="5">
    <source>
        <dbReference type="Proteomes" id="UP000772181"/>
    </source>
</evidence>
<evidence type="ECO:0000256" key="1">
    <source>
        <dbReference type="ARBA" id="ARBA00022553"/>
    </source>
</evidence>
<dbReference type="SUPFAM" id="SSF52172">
    <property type="entry name" value="CheY-like"/>
    <property type="match status" value="1"/>
</dbReference>